<dbReference type="Gene3D" id="3.30.470.20">
    <property type="entry name" value="ATP-grasp fold, B domain"/>
    <property type="match status" value="1"/>
</dbReference>
<evidence type="ECO:0000259" key="2">
    <source>
        <dbReference type="Pfam" id="PF01326"/>
    </source>
</evidence>
<dbReference type="GO" id="GO:0005524">
    <property type="term" value="F:ATP binding"/>
    <property type="evidence" value="ECO:0007669"/>
    <property type="project" value="InterPro"/>
</dbReference>
<dbReference type="InterPro" id="IPR013815">
    <property type="entry name" value="ATP_grasp_subdomain_1"/>
</dbReference>
<dbReference type="Proteomes" id="UP000319516">
    <property type="component" value="Unassembled WGS sequence"/>
</dbReference>
<evidence type="ECO:0000313" key="4">
    <source>
        <dbReference type="Proteomes" id="UP000319516"/>
    </source>
</evidence>
<name>A0A542YTC2_9MICO</name>
<reference evidence="3 4" key="1">
    <citation type="submission" date="2019-06" db="EMBL/GenBank/DDBJ databases">
        <title>Sequencing the genomes of 1000 actinobacteria strains.</title>
        <authorList>
            <person name="Klenk H.-P."/>
        </authorList>
    </citation>
    <scope>NUCLEOTIDE SEQUENCE [LARGE SCALE GENOMIC DNA]</scope>
    <source>
        <strain evidence="3 4">DSM 12335</strain>
    </source>
</reference>
<gene>
    <name evidence="3" type="ORF">FB467_2485</name>
</gene>
<dbReference type="InterPro" id="IPR010121">
    <property type="entry name" value="Pyruvate_phosphate_dikinase"/>
</dbReference>
<dbReference type="NCBIfam" id="NF004531">
    <property type="entry name" value="PRK05878.1"/>
    <property type="match status" value="1"/>
</dbReference>
<protein>
    <submittedName>
        <fullName evidence="3">Pyruvate,orthophosphate dikinase</fullName>
    </submittedName>
</protein>
<organism evidence="3 4">
    <name type="scientific">Ornithinicoccus hortensis</name>
    <dbReference type="NCBI Taxonomy" id="82346"/>
    <lineage>
        <taxon>Bacteria</taxon>
        <taxon>Bacillati</taxon>
        <taxon>Actinomycetota</taxon>
        <taxon>Actinomycetes</taxon>
        <taxon>Micrococcales</taxon>
        <taxon>Intrasporangiaceae</taxon>
        <taxon>Ornithinicoccus</taxon>
    </lineage>
</organism>
<dbReference type="Pfam" id="PF00391">
    <property type="entry name" value="PEP-utilizers"/>
    <property type="match status" value="1"/>
</dbReference>
<keyword evidence="3" id="KW-0670">Pyruvate</keyword>
<dbReference type="PANTHER" id="PTHR22931">
    <property type="entry name" value="PHOSPHOENOLPYRUVATE DIKINASE-RELATED"/>
    <property type="match status" value="1"/>
</dbReference>
<dbReference type="InterPro" id="IPR015813">
    <property type="entry name" value="Pyrv/PenolPyrv_kinase-like_dom"/>
</dbReference>
<proteinExistence type="predicted"/>
<evidence type="ECO:0000259" key="1">
    <source>
        <dbReference type="Pfam" id="PF00391"/>
    </source>
</evidence>
<dbReference type="RefSeq" id="WP_211350600.1">
    <property type="nucleotide sequence ID" value="NZ_BAAAIK010000010.1"/>
</dbReference>
<evidence type="ECO:0000313" key="3">
    <source>
        <dbReference type="EMBL" id="TQL51343.1"/>
    </source>
</evidence>
<dbReference type="GO" id="GO:0050242">
    <property type="term" value="F:pyruvate, phosphate dikinase activity"/>
    <property type="evidence" value="ECO:0007669"/>
    <property type="project" value="InterPro"/>
</dbReference>
<feature type="domain" description="PEP-utilising enzyme mobile" evidence="1">
    <location>
        <begin position="418"/>
        <end position="499"/>
    </location>
</feature>
<dbReference type="Gene3D" id="3.30.1490.20">
    <property type="entry name" value="ATP-grasp fold, A domain"/>
    <property type="match status" value="1"/>
</dbReference>
<sequence>MTAYIRTFADGDPDDVALLGGKGAGLVSMIQNGLPVPPGFVITTEASREFLRTGTVPPECLEQARTALAELEETTGKVFGAGPTPLLLSVRSGAPISMPGMMDTILNLGLTRTAAQALGEVTGSTRFVADVTRRFHEMYADTVLGALEPSEEVAEALDALDPSVDPGEAYDRIWGLCATALEDELAEEVPTDAVAQLEGAIGAVIRSWNTRRARTYREFHHISHDLGTAVVVQAMVFGNLGQDSGSGVAFTRNPVSGEPELYGEFLTASQGEDVVSGAYTPSRIQDIEHQLPAPFADLRRYCAELERQRTDVLDIEFTIERSTLYFLQVRSAKRTPEAAVRIALDFLAEGQPPTRALQGLTAAQVRQVARPRFAEDDVRAARDEGRLVTTGVGASPGQVSGSLVFEAADAQRLAEDEQPVILARPITSPADLHGMIAARGIVTGKGGATSHAAVVARALGTACVVGCADARIDPGAGTLTVGETVLRSGDEVSLDGSSGELFAGRLGAGTEGSHLEQVDDLLARCREMAGCEVYARVTLPSHVEQARRTGATGLVTAIDDVLAATGHLDDLVSALMSRRTIGADTARQLEDAVATALAPVLAEAGEQDVNVRALDFIADESREFLQQTPLLTVHPALSLPLGVPELIRAQLAGLARAAAEAGRTLPPVLAVRHVSDEREARALTELAAGIKDGRSVRVGSYATSGRGLAHVGKLTASTDVYWVELKLLLAAYVGLPARLFNAAKPLDEYVQAGHLGLDPRVEIEGPMRQALETVVGACAAGTRPGVRLSMPVTDDLVDSLYRLGFRRFAVDIDELRPLTFALGKAAAQPA</sequence>
<keyword evidence="3" id="KW-0808">Transferase</keyword>
<dbReference type="Gene3D" id="3.50.30.10">
    <property type="entry name" value="Phosphohistidine domain"/>
    <property type="match status" value="1"/>
</dbReference>
<dbReference type="InterPro" id="IPR018274">
    <property type="entry name" value="PEP_util_AS"/>
</dbReference>
<dbReference type="Gene3D" id="1.20.80.30">
    <property type="match status" value="1"/>
</dbReference>
<accession>A0A542YTC2</accession>
<keyword evidence="4" id="KW-1185">Reference proteome</keyword>
<feature type="domain" description="Pyruvate phosphate dikinase AMP/ATP-binding" evidence="2">
    <location>
        <begin position="56"/>
        <end position="284"/>
    </location>
</feature>
<dbReference type="SUPFAM" id="SSF56059">
    <property type="entry name" value="Glutathione synthetase ATP-binding domain-like"/>
    <property type="match status" value="1"/>
</dbReference>
<dbReference type="PANTHER" id="PTHR22931:SF9">
    <property type="entry name" value="PYRUVATE, PHOSPHATE DIKINASE 1, CHLOROPLASTIC"/>
    <property type="match status" value="1"/>
</dbReference>
<dbReference type="EMBL" id="VFOP01000001">
    <property type="protein sequence ID" value="TQL51343.1"/>
    <property type="molecule type" value="Genomic_DNA"/>
</dbReference>
<dbReference type="GO" id="GO:0016301">
    <property type="term" value="F:kinase activity"/>
    <property type="evidence" value="ECO:0007669"/>
    <property type="project" value="UniProtKB-KW"/>
</dbReference>
<dbReference type="InterPro" id="IPR002192">
    <property type="entry name" value="PPDK_AMP/ATP-bd"/>
</dbReference>
<dbReference type="InterPro" id="IPR036637">
    <property type="entry name" value="Phosphohistidine_dom_sf"/>
</dbReference>
<dbReference type="SUPFAM" id="SSF52009">
    <property type="entry name" value="Phosphohistidine domain"/>
    <property type="match status" value="1"/>
</dbReference>
<dbReference type="Gene3D" id="1.10.189.10">
    <property type="entry name" value="Pyruvate Phosphate Dikinase, domain 2"/>
    <property type="match status" value="1"/>
</dbReference>
<dbReference type="Pfam" id="PF01326">
    <property type="entry name" value="PPDK_N"/>
    <property type="match status" value="1"/>
</dbReference>
<dbReference type="PROSITE" id="PS00370">
    <property type="entry name" value="PEP_ENZYMES_PHOS_SITE"/>
    <property type="match status" value="1"/>
</dbReference>
<dbReference type="SUPFAM" id="SSF51621">
    <property type="entry name" value="Phosphoenolpyruvate/pyruvate domain"/>
    <property type="match status" value="1"/>
</dbReference>
<comment type="caution">
    <text evidence="3">The sequence shown here is derived from an EMBL/GenBank/DDBJ whole genome shotgun (WGS) entry which is preliminary data.</text>
</comment>
<dbReference type="AlphaFoldDB" id="A0A542YTC2"/>
<keyword evidence="3" id="KW-0418">Kinase</keyword>
<dbReference type="InterPro" id="IPR008279">
    <property type="entry name" value="PEP-util_enz_mobile_dom"/>
</dbReference>